<dbReference type="SUPFAM" id="SSF46689">
    <property type="entry name" value="Homeodomain-like"/>
    <property type="match status" value="1"/>
</dbReference>
<dbReference type="RefSeq" id="WP_053235477.1">
    <property type="nucleotide sequence ID" value="NZ_CP011125.1"/>
</dbReference>
<evidence type="ECO:0000256" key="3">
    <source>
        <dbReference type="SAM" id="MobiDB-lite"/>
    </source>
</evidence>
<dbReference type="InterPro" id="IPR036271">
    <property type="entry name" value="Tet_transcr_reg_TetR-rel_C_sf"/>
</dbReference>
<evidence type="ECO:0000313" key="6">
    <source>
        <dbReference type="Proteomes" id="UP000034883"/>
    </source>
</evidence>
<dbReference type="PROSITE" id="PS50977">
    <property type="entry name" value="HTH_TETR_2"/>
    <property type="match status" value="1"/>
</dbReference>
<dbReference type="GO" id="GO:0000976">
    <property type="term" value="F:transcription cis-regulatory region binding"/>
    <property type="evidence" value="ECO:0007669"/>
    <property type="project" value="TreeGrafter"/>
</dbReference>
<sequence>MKRAPKERPGPPGGKRDVNRKQRTQAIAHAALGLFLEKGVEAVTIDDIAREADVAKGSFYRYFEDKTELVDAIFEPVSTLVRAAMQRCEDALNAANDRESLVQAYQGLARDLIPVAVGYLDVVRLYLQENRAPGHGARAPIRALALDIEKNAVKLTEIAVQKELLRVPDPRISALAVVGAIEQLALGFLHGRLDAPPPQVASTLIDLVLEGLRIRR</sequence>
<reference evidence="5 6" key="1">
    <citation type="submission" date="2015-03" db="EMBL/GenBank/DDBJ databases">
        <title>Genome assembly of Sandaracinus amylolyticus DSM 53668.</title>
        <authorList>
            <person name="Sharma G."/>
            <person name="Subramanian S."/>
        </authorList>
    </citation>
    <scope>NUCLEOTIDE SEQUENCE [LARGE SCALE GENOMIC DNA]</scope>
    <source>
        <strain evidence="5 6">DSM 53668</strain>
    </source>
</reference>
<organism evidence="5 6">
    <name type="scientific">Sandaracinus amylolyticus</name>
    <dbReference type="NCBI Taxonomy" id="927083"/>
    <lineage>
        <taxon>Bacteria</taxon>
        <taxon>Pseudomonadati</taxon>
        <taxon>Myxococcota</taxon>
        <taxon>Polyangia</taxon>
        <taxon>Polyangiales</taxon>
        <taxon>Sandaracinaceae</taxon>
        <taxon>Sandaracinus</taxon>
    </lineage>
</organism>
<dbReference type="SUPFAM" id="SSF48498">
    <property type="entry name" value="Tetracyclin repressor-like, C-terminal domain"/>
    <property type="match status" value="1"/>
</dbReference>
<name>A0A0F6SG98_9BACT</name>
<feature type="DNA-binding region" description="H-T-H motif" evidence="2">
    <location>
        <begin position="44"/>
        <end position="63"/>
    </location>
</feature>
<feature type="region of interest" description="Disordered" evidence="3">
    <location>
        <begin position="1"/>
        <end position="20"/>
    </location>
</feature>
<dbReference type="Proteomes" id="UP000034883">
    <property type="component" value="Chromosome"/>
</dbReference>
<evidence type="ECO:0000313" key="5">
    <source>
        <dbReference type="EMBL" id="AKF08319.1"/>
    </source>
</evidence>
<dbReference type="EMBL" id="CP011125">
    <property type="protein sequence ID" value="AKF08319.1"/>
    <property type="molecule type" value="Genomic_DNA"/>
</dbReference>
<keyword evidence="1 2" id="KW-0238">DNA-binding</keyword>
<dbReference type="STRING" id="927083.DB32_005468"/>
<evidence type="ECO:0000256" key="2">
    <source>
        <dbReference type="PROSITE-ProRule" id="PRU00335"/>
    </source>
</evidence>
<dbReference type="GO" id="GO:0003700">
    <property type="term" value="F:DNA-binding transcription factor activity"/>
    <property type="evidence" value="ECO:0007669"/>
    <property type="project" value="TreeGrafter"/>
</dbReference>
<evidence type="ECO:0000259" key="4">
    <source>
        <dbReference type="PROSITE" id="PS50977"/>
    </source>
</evidence>
<keyword evidence="6" id="KW-1185">Reference proteome</keyword>
<dbReference type="Gene3D" id="1.10.10.60">
    <property type="entry name" value="Homeodomain-like"/>
    <property type="match status" value="1"/>
</dbReference>
<dbReference type="AlphaFoldDB" id="A0A0F6SG98"/>
<dbReference type="PANTHER" id="PTHR30055">
    <property type="entry name" value="HTH-TYPE TRANSCRIPTIONAL REGULATOR RUTR"/>
    <property type="match status" value="1"/>
</dbReference>
<feature type="domain" description="HTH tetR-type" evidence="4">
    <location>
        <begin position="21"/>
        <end position="81"/>
    </location>
</feature>
<dbReference type="InterPro" id="IPR050109">
    <property type="entry name" value="HTH-type_TetR-like_transc_reg"/>
</dbReference>
<protein>
    <submittedName>
        <fullName evidence="5">Transcriptional regulator, TetR family protein</fullName>
    </submittedName>
</protein>
<dbReference type="InterPro" id="IPR023772">
    <property type="entry name" value="DNA-bd_HTH_TetR-type_CS"/>
</dbReference>
<dbReference type="InterPro" id="IPR009057">
    <property type="entry name" value="Homeodomain-like_sf"/>
</dbReference>
<dbReference type="PROSITE" id="PS01081">
    <property type="entry name" value="HTH_TETR_1"/>
    <property type="match status" value="1"/>
</dbReference>
<dbReference type="Pfam" id="PF00440">
    <property type="entry name" value="TetR_N"/>
    <property type="match status" value="1"/>
</dbReference>
<dbReference type="PANTHER" id="PTHR30055:SF226">
    <property type="entry name" value="HTH-TYPE TRANSCRIPTIONAL REGULATOR PKSA"/>
    <property type="match status" value="1"/>
</dbReference>
<gene>
    <name evidence="5" type="ORF">DB32_005468</name>
</gene>
<dbReference type="InterPro" id="IPR001647">
    <property type="entry name" value="HTH_TetR"/>
</dbReference>
<proteinExistence type="predicted"/>
<dbReference type="PRINTS" id="PR00455">
    <property type="entry name" value="HTHTETR"/>
</dbReference>
<evidence type="ECO:0000256" key="1">
    <source>
        <dbReference type="ARBA" id="ARBA00023125"/>
    </source>
</evidence>
<dbReference type="Gene3D" id="1.10.357.10">
    <property type="entry name" value="Tetracycline Repressor, domain 2"/>
    <property type="match status" value="1"/>
</dbReference>
<accession>A0A0F6SG98</accession>
<dbReference type="KEGG" id="samy:DB32_005468"/>